<keyword evidence="4" id="KW-1185">Reference proteome</keyword>
<feature type="compositionally biased region" description="Low complexity" evidence="2">
    <location>
        <begin position="253"/>
        <end position="269"/>
    </location>
</feature>
<feature type="compositionally biased region" description="Basic and acidic residues" evidence="2">
    <location>
        <begin position="298"/>
        <end position="314"/>
    </location>
</feature>
<evidence type="ECO:0000313" key="3">
    <source>
        <dbReference type="EMBL" id="KAF2647195.1"/>
    </source>
</evidence>
<feature type="compositionally biased region" description="Polar residues" evidence="2">
    <location>
        <begin position="16"/>
        <end position="27"/>
    </location>
</feature>
<dbReference type="EMBL" id="MU004663">
    <property type="protein sequence ID" value="KAF2647195.1"/>
    <property type="molecule type" value="Genomic_DNA"/>
</dbReference>
<evidence type="ECO:0000256" key="1">
    <source>
        <dbReference type="SAM" id="Coils"/>
    </source>
</evidence>
<name>A0A6A6SH50_9PLEO</name>
<evidence type="ECO:0000256" key="2">
    <source>
        <dbReference type="SAM" id="MobiDB-lite"/>
    </source>
</evidence>
<feature type="region of interest" description="Disordered" evidence="2">
    <location>
        <begin position="1"/>
        <end position="33"/>
    </location>
</feature>
<accession>A0A6A6SH50</accession>
<reference evidence="3" key="1">
    <citation type="journal article" date="2020" name="Stud. Mycol.">
        <title>101 Dothideomycetes genomes: a test case for predicting lifestyles and emergence of pathogens.</title>
        <authorList>
            <person name="Haridas S."/>
            <person name="Albert R."/>
            <person name="Binder M."/>
            <person name="Bloem J."/>
            <person name="Labutti K."/>
            <person name="Salamov A."/>
            <person name="Andreopoulos B."/>
            <person name="Baker S."/>
            <person name="Barry K."/>
            <person name="Bills G."/>
            <person name="Bluhm B."/>
            <person name="Cannon C."/>
            <person name="Castanera R."/>
            <person name="Culley D."/>
            <person name="Daum C."/>
            <person name="Ezra D."/>
            <person name="Gonzalez J."/>
            <person name="Henrissat B."/>
            <person name="Kuo A."/>
            <person name="Liang C."/>
            <person name="Lipzen A."/>
            <person name="Lutzoni F."/>
            <person name="Magnuson J."/>
            <person name="Mondo S."/>
            <person name="Nolan M."/>
            <person name="Ohm R."/>
            <person name="Pangilinan J."/>
            <person name="Park H.-J."/>
            <person name="Ramirez L."/>
            <person name="Alfaro M."/>
            <person name="Sun H."/>
            <person name="Tritt A."/>
            <person name="Yoshinaga Y."/>
            <person name="Zwiers L.-H."/>
            <person name="Turgeon B."/>
            <person name="Goodwin S."/>
            <person name="Spatafora J."/>
            <person name="Crous P."/>
            <person name="Grigoriev I."/>
        </authorList>
    </citation>
    <scope>NUCLEOTIDE SEQUENCE</scope>
    <source>
        <strain evidence="3">CBS 122681</strain>
    </source>
</reference>
<dbReference type="AlphaFoldDB" id="A0A6A6SH50"/>
<keyword evidence="1" id="KW-0175">Coiled coil</keyword>
<proteinExistence type="predicted"/>
<feature type="coiled-coil region" evidence="1">
    <location>
        <begin position="341"/>
        <end position="418"/>
    </location>
</feature>
<sequence>MSAQVQTAPAVKDQSAEINSATAQSVPATKKMPASMPVEKNQYVLSELTNHVRKYSPVAFDSLPTIPSYTFTRIHYVDEDGLRQEDEFLEVGFNSFHNNKNVVWALAKADDVTFYKQRTPKSPLSRMQGDNRNQIRFNVPFDYIRNLKEPGGNKVRDQARSDKRKRRDIFIQYVFMATGRLYAINNTIKEYTNVLGFFAKACEDVLRGERHTYPVNSRKGSEKDPLGEDTTGDDTLEGITVEGDTIDVKGNTDEQQGESSSDSEITAAPAPAPVPTKRKGAEKRKRKAEEEGDVEQGGESKAKRLSEHGQEKLTLKLTGNKRTNSTANLLATGFRAIESVVQDLTNKLGGAETDNEDLKAENSHLRKILSTMKAELAEAKRAASEADDDELADVKLELVEVEQAAKDAVKEAQDWKDKYDTLKTSLAGVEASIEAMKAIK</sequence>
<protein>
    <submittedName>
        <fullName evidence="3">Uncharacterized protein</fullName>
    </submittedName>
</protein>
<gene>
    <name evidence="3" type="ORF">K491DRAFT_784870</name>
</gene>
<evidence type="ECO:0000313" key="4">
    <source>
        <dbReference type="Proteomes" id="UP000799324"/>
    </source>
</evidence>
<feature type="compositionally biased region" description="Basic residues" evidence="2">
    <location>
        <begin position="276"/>
        <end position="286"/>
    </location>
</feature>
<dbReference type="Proteomes" id="UP000799324">
    <property type="component" value="Unassembled WGS sequence"/>
</dbReference>
<feature type="region of interest" description="Disordered" evidence="2">
    <location>
        <begin position="213"/>
        <end position="319"/>
    </location>
</feature>
<organism evidence="3 4">
    <name type="scientific">Lophiostoma macrostomum CBS 122681</name>
    <dbReference type="NCBI Taxonomy" id="1314788"/>
    <lineage>
        <taxon>Eukaryota</taxon>
        <taxon>Fungi</taxon>
        <taxon>Dikarya</taxon>
        <taxon>Ascomycota</taxon>
        <taxon>Pezizomycotina</taxon>
        <taxon>Dothideomycetes</taxon>
        <taxon>Pleosporomycetidae</taxon>
        <taxon>Pleosporales</taxon>
        <taxon>Lophiostomataceae</taxon>
        <taxon>Lophiostoma</taxon>
    </lineage>
</organism>